<evidence type="ECO:0000256" key="5">
    <source>
        <dbReference type="ARBA" id="ARBA00023167"/>
    </source>
</evidence>
<sequence length="419" mass="46284">MRPSFKAVRRGGLEMSDPLNVLTKKTPRQFDQAGSPRSVGWTRAHRVRLADEKNPLPLDCGKTIAPVDVEYEIYGKLNRARDNAILICHALSGDAHAAGWSADAGRLGRPWLKNRPGWWDVMIGPGKAFDTDKYCVICSNILGSCYGTTGPSSIDPETGRPYGLRFPVVTVGDWVRLQERLISHLGIDRLLAVAGGSLGGQQALEWALAYPDRVESAIIIASAARLSDQGLAFNVVARNAIMTDPNFKDGDYYGGPTPGRGLEVARMLGHITYLSETSMENKFGRRFCNGEGPGFHLGVDFEVEGYLRHQGKAFVERFDANSYLYITRAMDYYDASAWGEGDLDKACRRIESRLLLVSFSSDWLYSPAHTKELALALGRARKRVSYANIESSYGHDAFLLEVEKLSHLVRCFLGEGVAE</sequence>
<gene>
    <name evidence="10" type="primary">MET2</name>
    <name evidence="7" type="synonym">metXA</name>
    <name evidence="10" type="ordered locus">PTH_0250</name>
</gene>
<comment type="caution">
    <text evidence="7">Lacks conserved residue(s) required for the propagation of feature annotation.</text>
</comment>
<dbReference type="STRING" id="370438.PTH_0250"/>
<feature type="active site" evidence="7 8">
    <location>
        <position position="362"/>
    </location>
</feature>
<dbReference type="UniPathway" id="UPA00051">
    <property type="reaction ID" value="UER00074"/>
</dbReference>
<dbReference type="HAMAP" id="MF_00296">
    <property type="entry name" value="MetX_acyltransf"/>
    <property type="match status" value="1"/>
</dbReference>
<dbReference type="InterPro" id="IPR029058">
    <property type="entry name" value="AB_hydrolase_fold"/>
</dbReference>
<evidence type="ECO:0000256" key="1">
    <source>
        <dbReference type="ARBA" id="ARBA00011738"/>
    </source>
</evidence>
<keyword evidence="3 7" id="KW-0028">Amino-acid biosynthesis</keyword>
<comment type="subunit">
    <text evidence="1 7">Homodimer.</text>
</comment>
<comment type="pathway">
    <text evidence="7">Amino-acid biosynthesis; L-methionine biosynthesis via de novo pathway; O-acetyl-L-homoserine from L-homoserine: step 1/1.</text>
</comment>
<accession>A5D5P1</accession>
<name>A5D5P1_PELTS</name>
<dbReference type="SUPFAM" id="SSF53474">
    <property type="entry name" value="alpha/beta-Hydrolases"/>
    <property type="match status" value="1"/>
</dbReference>
<comment type="similarity">
    <text evidence="7">Belongs to the AB hydrolase superfamily. MetX family.</text>
</comment>
<keyword evidence="4 7" id="KW-0808">Transferase</keyword>
<keyword evidence="11" id="KW-1185">Reference proteome</keyword>
<dbReference type="AlphaFoldDB" id="A5D5P1"/>
<dbReference type="eggNOG" id="COG2021">
    <property type="taxonomic scope" value="Bacteria"/>
</dbReference>
<dbReference type="InterPro" id="IPR000073">
    <property type="entry name" value="AB_hydrolase_1"/>
</dbReference>
<dbReference type="Pfam" id="PF00561">
    <property type="entry name" value="Abhydrolase_1"/>
    <property type="match status" value="1"/>
</dbReference>
<comment type="catalytic activity">
    <reaction evidence="7">
        <text>L-homoserine + acetyl-CoA = O-acetyl-L-homoserine + CoA</text>
        <dbReference type="Rhea" id="RHEA:13701"/>
        <dbReference type="ChEBI" id="CHEBI:57287"/>
        <dbReference type="ChEBI" id="CHEBI:57288"/>
        <dbReference type="ChEBI" id="CHEBI:57476"/>
        <dbReference type="ChEBI" id="CHEBI:57716"/>
        <dbReference type="EC" id="2.3.1.31"/>
    </reaction>
</comment>
<dbReference type="GO" id="GO:0004414">
    <property type="term" value="F:homoserine O-acetyltransferase activity"/>
    <property type="evidence" value="ECO:0007669"/>
    <property type="project" value="UniProtKB-UniRule"/>
</dbReference>
<keyword evidence="2 7" id="KW-0963">Cytoplasm</keyword>
<dbReference type="HOGENOM" id="CLU_028760_1_2_9"/>
<protein>
    <recommendedName>
        <fullName evidence="7">Homoserine O-acetyltransferase</fullName>
        <shortName evidence="7">HAT</shortName>
        <ecNumber evidence="7">2.3.1.31</ecNumber>
    </recommendedName>
    <alternativeName>
        <fullName evidence="7">Homoserine transacetylase</fullName>
        <shortName evidence="7">HTA</shortName>
    </alternativeName>
</protein>
<dbReference type="GO" id="GO:0005737">
    <property type="term" value="C:cytoplasm"/>
    <property type="evidence" value="ECO:0007669"/>
    <property type="project" value="UniProtKB-SubCell"/>
</dbReference>
<evidence type="ECO:0000313" key="10">
    <source>
        <dbReference type="EMBL" id="BAF58431.1"/>
    </source>
</evidence>
<dbReference type="ESTHER" id="pelts-a5d5p1">
    <property type="family name" value="Homoserine_transacetylase"/>
</dbReference>
<evidence type="ECO:0000256" key="7">
    <source>
        <dbReference type="HAMAP-Rule" id="MF_00296"/>
    </source>
</evidence>
<keyword evidence="5 7" id="KW-0486">Methionine biosynthesis</keyword>
<feature type="active site" description="Nucleophile" evidence="7 8">
    <location>
        <position position="197"/>
    </location>
</feature>
<comment type="function">
    <text evidence="7">Transfers an acetyl group from acetyl-CoA to L-homoserine, forming acetyl-L-homoserine.</text>
</comment>
<evidence type="ECO:0000259" key="9">
    <source>
        <dbReference type="Pfam" id="PF00561"/>
    </source>
</evidence>
<dbReference type="Proteomes" id="UP000006556">
    <property type="component" value="Chromosome"/>
</dbReference>
<evidence type="ECO:0000256" key="6">
    <source>
        <dbReference type="ARBA" id="ARBA00023315"/>
    </source>
</evidence>
<dbReference type="EMBL" id="AP009389">
    <property type="protein sequence ID" value="BAF58431.1"/>
    <property type="molecule type" value="Genomic_DNA"/>
</dbReference>
<comment type="subcellular location">
    <subcellularLocation>
        <location evidence="7">Cytoplasm</location>
    </subcellularLocation>
</comment>
<evidence type="ECO:0000256" key="2">
    <source>
        <dbReference type="ARBA" id="ARBA00022490"/>
    </source>
</evidence>
<evidence type="ECO:0000256" key="4">
    <source>
        <dbReference type="ARBA" id="ARBA00022679"/>
    </source>
</evidence>
<dbReference type="KEGG" id="pth:PTH_0250"/>
<organism evidence="10 11">
    <name type="scientific">Pelotomaculum thermopropionicum (strain DSM 13744 / JCM 10971 / SI)</name>
    <dbReference type="NCBI Taxonomy" id="370438"/>
    <lineage>
        <taxon>Bacteria</taxon>
        <taxon>Bacillati</taxon>
        <taxon>Bacillota</taxon>
        <taxon>Clostridia</taxon>
        <taxon>Eubacteriales</taxon>
        <taxon>Desulfotomaculaceae</taxon>
        <taxon>Pelotomaculum</taxon>
    </lineage>
</organism>
<dbReference type="Gene3D" id="1.10.1740.110">
    <property type="match status" value="1"/>
</dbReference>
<evidence type="ECO:0000313" key="11">
    <source>
        <dbReference type="Proteomes" id="UP000006556"/>
    </source>
</evidence>
<dbReference type="PANTHER" id="PTHR32268:SF11">
    <property type="entry name" value="HOMOSERINE O-ACETYLTRANSFERASE"/>
    <property type="match status" value="1"/>
</dbReference>
<dbReference type="NCBIfam" id="TIGR01392">
    <property type="entry name" value="homoserO_Ac_trn"/>
    <property type="match status" value="1"/>
</dbReference>
<dbReference type="NCBIfam" id="NF001209">
    <property type="entry name" value="PRK00175.1"/>
    <property type="match status" value="1"/>
</dbReference>
<dbReference type="FunFam" id="1.10.1740.110:FF:000001">
    <property type="entry name" value="Homoserine O-acetyltransferase"/>
    <property type="match status" value="1"/>
</dbReference>
<feature type="binding site" evidence="7">
    <location>
        <position position="396"/>
    </location>
    <ligand>
        <name>substrate</name>
    </ligand>
</feature>
<dbReference type="PANTHER" id="PTHR32268">
    <property type="entry name" value="HOMOSERINE O-ACETYLTRANSFERASE"/>
    <property type="match status" value="1"/>
</dbReference>
<proteinExistence type="inferred from homology"/>
<keyword evidence="6 7" id="KW-0012">Acyltransferase</keyword>
<dbReference type="Gene3D" id="3.40.50.1820">
    <property type="entry name" value="alpha/beta hydrolase"/>
    <property type="match status" value="1"/>
</dbReference>
<reference evidence="11" key="1">
    <citation type="journal article" date="2008" name="Genome Res.">
        <title>The genome of Pelotomaculum thermopropionicum reveals niche-associated evolution in anaerobic microbiota.</title>
        <authorList>
            <person name="Kosaka T."/>
            <person name="Kato S."/>
            <person name="Shimoyama T."/>
            <person name="Ishii S."/>
            <person name="Abe T."/>
            <person name="Watanabe K."/>
        </authorList>
    </citation>
    <scope>NUCLEOTIDE SEQUENCE [LARGE SCALE GENOMIC DNA]</scope>
    <source>
        <strain evidence="11">DSM 13744 / JCM 10971 / SI</strain>
    </source>
</reference>
<dbReference type="GO" id="GO:0009086">
    <property type="term" value="P:methionine biosynthetic process"/>
    <property type="evidence" value="ECO:0007669"/>
    <property type="project" value="UniProtKB-UniRule"/>
</dbReference>
<dbReference type="InterPro" id="IPR008220">
    <property type="entry name" value="HAT_MetX-like"/>
</dbReference>
<dbReference type="EC" id="2.3.1.31" evidence="7"/>
<feature type="active site" evidence="7 8">
    <location>
        <position position="395"/>
    </location>
</feature>
<dbReference type="PIRSF" id="PIRSF000443">
    <property type="entry name" value="Homoser_Ac_trans"/>
    <property type="match status" value="1"/>
</dbReference>
<dbReference type="GO" id="GO:0009092">
    <property type="term" value="P:homoserine metabolic process"/>
    <property type="evidence" value="ECO:0007669"/>
    <property type="project" value="TreeGrafter"/>
</dbReference>
<feature type="domain" description="AB hydrolase-1" evidence="9">
    <location>
        <begin position="84"/>
        <end position="399"/>
    </location>
</feature>
<evidence type="ECO:0000256" key="8">
    <source>
        <dbReference type="PIRSR" id="PIRSR000443-1"/>
    </source>
</evidence>
<evidence type="ECO:0000256" key="3">
    <source>
        <dbReference type="ARBA" id="ARBA00022605"/>
    </source>
</evidence>
<feature type="binding site" evidence="7">
    <location>
        <position position="266"/>
    </location>
    <ligand>
        <name>substrate</name>
    </ligand>
</feature>